<name>M6VC46_9LEPT</name>
<dbReference type="AlphaFoldDB" id="M6VC46"/>
<evidence type="ECO:0000256" key="1">
    <source>
        <dbReference type="SAM" id="MobiDB-lite"/>
    </source>
</evidence>
<evidence type="ECO:0008006" key="4">
    <source>
        <dbReference type="Google" id="ProtNLM"/>
    </source>
</evidence>
<organism evidence="2 3">
    <name type="scientific">Leptospira santarosai str. ZUN179</name>
    <dbReference type="NCBI Taxonomy" id="1049985"/>
    <lineage>
        <taxon>Bacteria</taxon>
        <taxon>Pseudomonadati</taxon>
        <taxon>Spirochaetota</taxon>
        <taxon>Spirochaetia</taxon>
        <taxon>Leptospirales</taxon>
        <taxon>Leptospiraceae</taxon>
        <taxon>Leptospira</taxon>
    </lineage>
</organism>
<comment type="caution">
    <text evidence="2">The sequence shown here is derived from an EMBL/GenBank/DDBJ whole genome shotgun (WGS) entry which is preliminary data.</text>
</comment>
<reference evidence="2 3" key="1">
    <citation type="submission" date="2013-01" db="EMBL/GenBank/DDBJ databases">
        <authorList>
            <person name="Harkins D.M."/>
            <person name="Durkin A.S."/>
            <person name="Brinkac L.M."/>
            <person name="Haft D.H."/>
            <person name="Selengut J.D."/>
            <person name="Sanka R."/>
            <person name="DePew J."/>
            <person name="Purushe J."/>
            <person name="Matthias M.A."/>
            <person name="Vinetz J.M."/>
            <person name="Sutton G.G."/>
            <person name="Nierman W.C."/>
            <person name="Fouts D.E."/>
        </authorList>
    </citation>
    <scope>NUCLEOTIDE SEQUENCE [LARGE SCALE GENOMIC DNA]</scope>
    <source>
        <strain evidence="2 3">ZUN179</strain>
    </source>
</reference>
<dbReference type="EMBL" id="AHOQ02000011">
    <property type="protein sequence ID" value="EMO47088.1"/>
    <property type="molecule type" value="Genomic_DNA"/>
</dbReference>
<proteinExistence type="predicted"/>
<gene>
    <name evidence="2" type="ORF">LEP1GSC187_1009</name>
</gene>
<protein>
    <recommendedName>
        <fullName evidence="4">DNA-binding helix-turn-helix protein</fullName>
    </recommendedName>
</protein>
<feature type="region of interest" description="Disordered" evidence="1">
    <location>
        <begin position="388"/>
        <end position="423"/>
    </location>
</feature>
<evidence type="ECO:0000313" key="2">
    <source>
        <dbReference type="EMBL" id="EMO47088.1"/>
    </source>
</evidence>
<evidence type="ECO:0000313" key="3">
    <source>
        <dbReference type="Proteomes" id="UP000012160"/>
    </source>
</evidence>
<dbReference type="Proteomes" id="UP000012160">
    <property type="component" value="Unassembled WGS sequence"/>
</dbReference>
<accession>M6VC46</accession>
<sequence>MLRPRYVRHRKQGKLVKSTTLHGGTPCIETESQYSNYIKIEYCLVNGRGLTDLDKIVASLIHYYSRRVGGCTASNEHLAFLLEKTPKSISDSISRLTRKGVVSRSVYKTKNGSRRILKSLLTPNWAWNVPKQETQTIATPDFENATPEITDELSQNTECMHSANSGSEIIVQNKTQIKEGEKENSSSFEFSNQKAIIKQARALIEHELGEYDANEETEIRSIDKWCDHLQDKQPEEITEIILKYISQLIQIRKSEKYGRKDFWLSIPVNISSSFSYRLQIKNTALTLTPEDEIRTKTTESLSKENPSTMKSVPNGPTWEGFTAWYRERLTRTSIETLDKLNFTFEDSQLTILDDLSDSLKMVIRKYFNEEVLVPVEIFFRETKQNERSKEENPKLAVPDQGSVVEGERNEKDVSIPGPSREISKPTVQFESQEHRNFCDFMKEQSISRFLNHSSIKLNRPDLEIIRKIRISYDSDLEKIVVYDSLPEKLKNHIREFFYYHTERVIAIEFAECKFHMAA</sequence>